<protein>
    <submittedName>
        <fullName evidence="1">Uncharacterized protein</fullName>
    </submittedName>
</protein>
<evidence type="ECO:0000313" key="1">
    <source>
        <dbReference type="EMBL" id="MED6262919.1"/>
    </source>
</evidence>
<dbReference type="Proteomes" id="UP001345963">
    <property type="component" value="Unassembled WGS sequence"/>
</dbReference>
<reference evidence="1 2" key="1">
    <citation type="submission" date="2021-07" db="EMBL/GenBank/DDBJ databases">
        <authorList>
            <person name="Palmer J.M."/>
        </authorList>
    </citation>
    <scope>NUCLEOTIDE SEQUENCE [LARGE SCALE GENOMIC DNA]</scope>
    <source>
        <strain evidence="1 2">AT_MEX2019</strain>
        <tissue evidence="1">Muscle</tissue>
    </source>
</reference>
<keyword evidence="2" id="KW-1185">Reference proteome</keyword>
<gene>
    <name evidence="1" type="ORF">ATANTOWER_029542</name>
</gene>
<name>A0ABU7CM47_9TELE</name>
<proteinExistence type="predicted"/>
<comment type="caution">
    <text evidence="1">The sequence shown here is derived from an EMBL/GenBank/DDBJ whole genome shotgun (WGS) entry which is preliminary data.</text>
</comment>
<sequence length="123" mass="13889">MICFIAGSKTTKLCQGNGRFTHLQLDQFIAMPANSCHHKSMHSSADSVIGNIQRGLVITKRVQNIDKTCCLYCTVLNKHAEWTLLLPDSVRQNSSTGKNSSDMWLLLLNFWEQEDCHFEATTN</sequence>
<organism evidence="1 2">
    <name type="scientific">Ataeniobius toweri</name>
    <dbReference type="NCBI Taxonomy" id="208326"/>
    <lineage>
        <taxon>Eukaryota</taxon>
        <taxon>Metazoa</taxon>
        <taxon>Chordata</taxon>
        <taxon>Craniata</taxon>
        <taxon>Vertebrata</taxon>
        <taxon>Euteleostomi</taxon>
        <taxon>Actinopterygii</taxon>
        <taxon>Neopterygii</taxon>
        <taxon>Teleostei</taxon>
        <taxon>Neoteleostei</taxon>
        <taxon>Acanthomorphata</taxon>
        <taxon>Ovalentaria</taxon>
        <taxon>Atherinomorphae</taxon>
        <taxon>Cyprinodontiformes</taxon>
        <taxon>Goodeidae</taxon>
        <taxon>Ataeniobius</taxon>
    </lineage>
</organism>
<evidence type="ECO:0000313" key="2">
    <source>
        <dbReference type="Proteomes" id="UP001345963"/>
    </source>
</evidence>
<accession>A0ABU7CM47</accession>
<dbReference type="EMBL" id="JAHUTI010096179">
    <property type="protein sequence ID" value="MED6262919.1"/>
    <property type="molecule type" value="Genomic_DNA"/>
</dbReference>